<dbReference type="Gene3D" id="3.40.50.150">
    <property type="entry name" value="Vaccinia Virus protein VP39"/>
    <property type="match status" value="1"/>
</dbReference>
<keyword evidence="4" id="KW-0949">S-adenosyl-L-methionine</keyword>
<evidence type="ECO:0000256" key="2">
    <source>
        <dbReference type="ARBA" id="ARBA00022603"/>
    </source>
</evidence>
<dbReference type="Pfam" id="PF01555">
    <property type="entry name" value="N6_N4_Mtase"/>
    <property type="match status" value="1"/>
</dbReference>
<dbReference type="SUPFAM" id="SSF53335">
    <property type="entry name" value="S-adenosyl-L-methionine-dependent methyltransferases"/>
    <property type="match status" value="1"/>
</dbReference>
<dbReference type="InterPro" id="IPR002052">
    <property type="entry name" value="DNA_methylase_N6_adenine_CS"/>
</dbReference>
<keyword evidence="3" id="KW-0808">Transferase</keyword>
<comment type="similarity">
    <text evidence="1">Belongs to the N(4)/N(6)-methyltransferase family.</text>
</comment>
<protein>
    <submittedName>
        <fullName evidence="6">Adenine specific DNA methyltransferase</fullName>
    </submittedName>
</protein>
<evidence type="ECO:0000256" key="1">
    <source>
        <dbReference type="ARBA" id="ARBA00006594"/>
    </source>
</evidence>
<evidence type="ECO:0000313" key="6">
    <source>
        <dbReference type="EMBL" id="DAD82423.1"/>
    </source>
</evidence>
<dbReference type="PROSITE" id="PS00092">
    <property type="entry name" value="N6_MTASE"/>
    <property type="match status" value="1"/>
</dbReference>
<proteinExistence type="inferred from homology"/>
<accession>A0A8S5MK37</accession>
<dbReference type="GO" id="GO:0008170">
    <property type="term" value="F:N-methyltransferase activity"/>
    <property type="evidence" value="ECO:0007669"/>
    <property type="project" value="InterPro"/>
</dbReference>
<reference evidence="6" key="1">
    <citation type="journal article" date="2021" name="Proc. Natl. Acad. Sci. U.S.A.">
        <title>A Catalog of Tens of Thousands of Viruses from Human Metagenomes Reveals Hidden Associations with Chronic Diseases.</title>
        <authorList>
            <person name="Tisza M.J."/>
            <person name="Buck C.B."/>
        </authorList>
    </citation>
    <scope>NUCLEOTIDE SEQUENCE</scope>
    <source>
        <strain evidence="6">CtHMI2</strain>
    </source>
</reference>
<dbReference type="InterPro" id="IPR002941">
    <property type="entry name" value="DNA_methylase_N4/N6"/>
</dbReference>
<dbReference type="PRINTS" id="PR00506">
    <property type="entry name" value="D21N6MTFRASE"/>
</dbReference>
<evidence type="ECO:0000259" key="5">
    <source>
        <dbReference type="Pfam" id="PF01555"/>
    </source>
</evidence>
<evidence type="ECO:0000256" key="3">
    <source>
        <dbReference type="ARBA" id="ARBA00022679"/>
    </source>
</evidence>
<dbReference type="EMBL" id="BK014919">
    <property type="protein sequence ID" value="DAD82423.1"/>
    <property type="molecule type" value="Genomic_DNA"/>
</dbReference>
<keyword evidence="2 6" id="KW-0489">Methyltransferase</keyword>
<organism evidence="6">
    <name type="scientific">Siphoviridae sp. ctHMI2</name>
    <dbReference type="NCBI Taxonomy" id="2826231"/>
    <lineage>
        <taxon>Viruses</taxon>
        <taxon>Duplodnaviria</taxon>
        <taxon>Heunggongvirae</taxon>
        <taxon>Uroviricota</taxon>
        <taxon>Caudoviricetes</taxon>
    </lineage>
</organism>
<dbReference type="GO" id="GO:0003677">
    <property type="term" value="F:DNA binding"/>
    <property type="evidence" value="ECO:0007669"/>
    <property type="project" value="InterPro"/>
</dbReference>
<sequence>MLVEQFNKITLINGDCMEYMQSQKNKYFDLAIVDPPYGIDAGSNKRAGTQTGKSLAKNKIYHSGNWDKDIPPKEYFEELKRVTKNQIIWGGNYFLDYLSNTQCMIVWDKDNGTNYYADCEIAWTSFNSAVRKFRWRWHGFLQEDNKNKQQRIHPTEKPIALYEWLLQNYAQPGQKILDTHGGSMSHAIAAHRLGFDLTIIEKDPVYYAQAKKRLIEFQRNLFLF</sequence>
<feature type="domain" description="DNA methylase N-4/N-6" evidence="5">
    <location>
        <begin position="133"/>
        <end position="212"/>
    </location>
</feature>
<evidence type="ECO:0000256" key="4">
    <source>
        <dbReference type="ARBA" id="ARBA00022691"/>
    </source>
</evidence>
<dbReference type="GO" id="GO:0032259">
    <property type="term" value="P:methylation"/>
    <property type="evidence" value="ECO:0007669"/>
    <property type="project" value="UniProtKB-KW"/>
</dbReference>
<dbReference type="InterPro" id="IPR002295">
    <property type="entry name" value="N4/N6-MTase_EcoPI_Mod-like"/>
</dbReference>
<name>A0A8S5MK37_9CAUD</name>
<dbReference type="InterPro" id="IPR029063">
    <property type="entry name" value="SAM-dependent_MTases_sf"/>
</dbReference>